<feature type="chain" id="PRO_5011527903" description="DUF4214 domain-containing protein" evidence="1">
    <location>
        <begin position="25"/>
        <end position="645"/>
    </location>
</feature>
<dbReference type="Gene3D" id="1.10.3130.20">
    <property type="entry name" value="Phycobilisome linker domain"/>
    <property type="match status" value="1"/>
</dbReference>
<dbReference type="EMBL" id="FPBO01000017">
    <property type="protein sequence ID" value="SFU97416.1"/>
    <property type="molecule type" value="Genomic_DNA"/>
</dbReference>
<proteinExistence type="predicted"/>
<dbReference type="AlphaFoldDB" id="A0A1I7KJ47"/>
<dbReference type="InterPro" id="IPR025282">
    <property type="entry name" value="DUF4214"/>
</dbReference>
<dbReference type="InterPro" id="IPR035986">
    <property type="entry name" value="PKD_dom_sf"/>
</dbReference>
<dbReference type="PROSITE" id="PS51257">
    <property type="entry name" value="PROKAR_LIPOPROTEIN"/>
    <property type="match status" value="1"/>
</dbReference>
<evidence type="ECO:0000313" key="4">
    <source>
        <dbReference type="Proteomes" id="UP000199391"/>
    </source>
</evidence>
<dbReference type="RefSeq" id="WP_093556978.1">
    <property type="nucleotide sequence ID" value="NZ_FPBO01000017.1"/>
</dbReference>
<evidence type="ECO:0000313" key="3">
    <source>
        <dbReference type="EMBL" id="SFU97416.1"/>
    </source>
</evidence>
<dbReference type="Gene3D" id="2.60.40.10">
    <property type="entry name" value="Immunoglobulins"/>
    <property type="match status" value="1"/>
</dbReference>
<organism evidence="3 4">
    <name type="scientific">Pseudoduganella namucuonensis</name>
    <dbReference type="NCBI Taxonomy" id="1035707"/>
    <lineage>
        <taxon>Bacteria</taxon>
        <taxon>Pseudomonadati</taxon>
        <taxon>Pseudomonadota</taxon>
        <taxon>Betaproteobacteria</taxon>
        <taxon>Burkholderiales</taxon>
        <taxon>Oxalobacteraceae</taxon>
        <taxon>Telluria group</taxon>
        <taxon>Pseudoduganella</taxon>
    </lineage>
</organism>
<gene>
    <name evidence="3" type="ORF">SAMN05216552_101747</name>
</gene>
<sequence>MTYKSTLAAAVTAVLLSGCGGGDATMANSPAQGKKQGAAVADAPVHVFPGPREDYRVTHLGDTTTVTLKSDERQTVQVPADATLRFDDGSAVFGKANSAARVLRLYQAAFGRAPDAAGLRYWMGVLEQGAPLDAIAAAFSASAEYQDLYGKTPTAEATVGNLYKNVLRREGDAAGFAYWLGVLNQGTATAPQVLASFSESPENQEGTRAATENGVALFEPGVAYKPVARPGASRIVLAGTAVQLDGRASSGPGKLGYWWTMASRPAGSQAALAAADTATPTFTPDVAGDYRIALTVSDGVSAGKEASLLVTARVIPDVWKAAADKVPASGNYVYLEGAEGDAIVGNSSKLYKGSDAYLGVGAQANLLHVSLVDVPPSGTAGQRWLGIFKQSGNATELVPGYHADAIRNLGSPEGPDGLSWSSVLNGGRICNTVQGWFVFDKVSYKGKELTAFDLRFEQRCDGSPAAMHGQIHWDAANLPAPVLPVPAGLWSPSIDAPVGNYVYLESAAGEHIGGGKTRLYTEAGGAKVDVTGAEISANVKDGDSDLSGHFTGFTNLLNELQAGYYGDLRRHPSAYVQEIAGPRDDRAAMDWSGNGQGCTSQAIAGWFTIDSVTYAAGKVKTLDARFAHSCGAGGSPLYGKIHWAF</sequence>
<evidence type="ECO:0000259" key="2">
    <source>
        <dbReference type="Pfam" id="PF13946"/>
    </source>
</evidence>
<dbReference type="Proteomes" id="UP000199391">
    <property type="component" value="Unassembled WGS sequence"/>
</dbReference>
<keyword evidence="1" id="KW-0732">Signal</keyword>
<dbReference type="Pfam" id="PF13946">
    <property type="entry name" value="DUF4214"/>
    <property type="match status" value="1"/>
</dbReference>
<dbReference type="STRING" id="1035707.SAMN05216552_101747"/>
<name>A0A1I7KJ47_9BURK</name>
<evidence type="ECO:0000256" key="1">
    <source>
        <dbReference type="SAM" id="SignalP"/>
    </source>
</evidence>
<dbReference type="InterPro" id="IPR038255">
    <property type="entry name" value="PBS_linker_sf"/>
</dbReference>
<accession>A0A1I7KJ47</accession>
<feature type="signal peptide" evidence="1">
    <location>
        <begin position="1"/>
        <end position="24"/>
    </location>
</feature>
<keyword evidence="4" id="KW-1185">Reference proteome</keyword>
<protein>
    <recommendedName>
        <fullName evidence="2">DUF4214 domain-containing protein</fullName>
    </recommendedName>
</protein>
<dbReference type="OrthoDB" id="274297at2"/>
<reference evidence="4" key="1">
    <citation type="submission" date="2016-10" db="EMBL/GenBank/DDBJ databases">
        <authorList>
            <person name="Varghese N."/>
            <person name="Submissions S."/>
        </authorList>
    </citation>
    <scope>NUCLEOTIDE SEQUENCE [LARGE SCALE GENOMIC DNA]</scope>
    <source>
        <strain evidence="4">CGMCC 1.11014</strain>
    </source>
</reference>
<dbReference type="SUPFAM" id="SSF49299">
    <property type="entry name" value="PKD domain"/>
    <property type="match status" value="1"/>
</dbReference>
<dbReference type="InterPro" id="IPR013783">
    <property type="entry name" value="Ig-like_fold"/>
</dbReference>
<feature type="domain" description="DUF4214" evidence="2">
    <location>
        <begin position="136"/>
        <end position="205"/>
    </location>
</feature>